<dbReference type="EMBL" id="PQWY01000011">
    <property type="protein sequence ID" value="PPK30391.1"/>
    <property type="molecule type" value="Genomic_DNA"/>
</dbReference>
<evidence type="ECO:0000313" key="2">
    <source>
        <dbReference type="Proteomes" id="UP000239239"/>
    </source>
</evidence>
<gene>
    <name evidence="1" type="ORF">C3928_06370</name>
</gene>
<protein>
    <submittedName>
        <fullName evidence="1">Uncharacterized protein</fullName>
    </submittedName>
</protein>
<sequence>MDFSEIIYEVKAEMFKNSIVPPENIIIDGQFHRFHIQGSKQSSKDGWYIIYHDVIPYGAFGNWKENQSIKWCLKKQGQMSKKDRVYYQLQMVRVMGQRIALRLEEQTKASMSASSLYLKTSPANPQHPYLLRKHIKPFFAHQQDDLLVLPIRDFSGKLWSLQFIKSNGKKWFLPNGAISGHFIPIQLNPIQQRIKILLCEGFATGATLASACPDACVIAACNAGNLKPVAINIRQQLPNATIVICADDDRLSLKNIGVIKAQEAAIAVGGYFIKPDWPEGSPNVLTDFNDLECWLLSKEEAAA</sequence>
<reference evidence="1 2" key="1">
    <citation type="submission" date="2018-02" db="EMBL/GenBank/DDBJ databases">
        <title>Draft genome sequences of four Legionella pneumophila clinical strains isolated in Ontario.</title>
        <authorList>
            <person name="Fortuna A."/>
            <person name="Ramnarine R."/>
            <person name="Li A."/>
            <person name="Frantz C."/>
            <person name="Mallo G."/>
        </authorList>
    </citation>
    <scope>NUCLEOTIDE SEQUENCE [LARGE SCALE GENOMIC DNA]</scope>
    <source>
        <strain evidence="1 2">LG61</strain>
    </source>
</reference>
<comment type="caution">
    <text evidence="1">The sequence shown here is derived from an EMBL/GenBank/DDBJ whole genome shotgun (WGS) entry which is preliminary data.</text>
</comment>
<name>A0A2S6EYZ4_LEGPN</name>
<dbReference type="Proteomes" id="UP000239239">
    <property type="component" value="Unassembled WGS sequence"/>
</dbReference>
<accession>A0A2S6EYZ4</accession>
<dbReference type="InterPro" id="IPR006171">
    <property type="entry name" value="TOPRIM_dom"/>
</dbReference>
<dbReference type="CDD" id="cd01029">
    <property type="entry name" value="TOPRIM_primases"/>
    <property type="match status" value="1"/>
</dbReference>
<dbReference type="AlphaFoldDB" id="A0A2S6EYZ4"/>
<dbReference type="RefSeq" id="WP_027226793.1">
    <property type="nucleotide sequence ID" value="NZ_CP017601.1"/>
</dbReference>
<organism evidence="1 2">
    <name type="scientific">Legionella pneumophila</name>
    <dbReference type="NCBI Taxonomy" id="446"/>
    <lineage>
        <taxon>Bacteria</taxon>
        <taxon>Pseudomonadati</taxon>
        <taxon>Pseudomonadota</taxon>
        <taxon>Gammaproteobacteria</taxon>
        <taxon>Legionellales</taxon>
        <taxon>Legionellaceae</taxon>
        <taxon>Legionella</taxon>
    </lineage>
</organism>
<evidence type="ECO:0000313" key="1">
    <source>
        <dbReference type="EMBL" id="PPK30391.1"/>
    </source>
</evidence>
<dbReference type="Pfam" id="PF13362">
    <property type="entry name" value="Toprim_3"/>
    <property type="match status" value="1"/>
</dbReference>
<dbReference type="OrthoDB" id="9763644at2"/>
<dbReference type="InterPro" id="IPR034154">
    <property type="entry name" value="TOPRIM_DnaG/twinkle"/>
</dbReference>
<proteinExistence type="predicted"/>